<keyword evidence="2 5" id="KW-0378">Hydrolase</keyword>
<dbReference type="Pfam" id="PF02872">
    <property type="entry name" value="5_nucleotid_C"/>
    <property type="match status" value="1"/>
</dbReference>
<dbReference type="GO" id="GO:0009166">
    <property type="term" value="P:nucleotide catabolic process"/>
    <property type="evidence" value="ECO:0007669"/>
    <property type="project" value="InterPro"/>
</dbReference>
<evidence type="ECO:0000259" key="4">
    <source>
        <dbReference type="Pfam" id="PF02872"/>
    </source>
</evidence>
<organism evidence="5 6">
    <name type="scientific">Agarivorans albus MKT 106</name>
    <dbReference type="NCBI Taxonomy" id="1331007"/>
    <lineage>
        <taxon>Bacteria</taxon>
        <taxon>Pseudomonadati</taxon>
        <taxon>Pseudomonadota</taxon>
        <taxon>Gammaproteobacteria</taxon>
        <taxon>Alteromonadales</taxon>
        <taxon>Alteromonadaceae</taxon>
        <taxon>Agarivorans</taxon>
    </lineage>
</organism>
<proteinExistence type="inferred from homology"/>
<feature type="domain" description="Calcineurin-like phosphoesterase" evidence="3">
    <location>
        <begin position="7"/>
        <end position="244"/>
    </location>
</feature>
<name>R9PHM6_AGAAL</name>
<dbReference type="InterPro" id="IPR004843">
    <property type="entry name" value="Calcineurin-like_PHP"/>
</dbReference>
<dbReference type="InterPro" id="IPR008334">
    <property type="entry name" value="5'-Nucleotdase_C"/>
</dbReference>
<keyword evidence="6" id="KW-1185">Reference proteome</keyword>
<dbReference type="EC" id="3.1.3.5" evidence="5"/>
<sequence>MTYSLYLAHINDTHSHFEPTLVHFEVTINQEVYQVDAYCGGYARFATAVKQHQDLAKQNNSSSLFLHAGDSFQGSLYFSQFKGEANAHLLNLMSVDAMTIGNHEFDLGNAPVSKFVDQVNFPCLAGNMDLSQEDQQKHLPLAPNNNLYYYNNELAIANYLLKPLGDQQLAIVGITHDQMHNIGCPDADCHFLNAIKTTQATVKHLKQQGVNHIIILSHLGYDGDIALAKAVTGISVIVGGHSHTLTGDFKHLGLASTGNSGQWQNECLILQAGKHAESIGLSCLHFDKNGKVIKLEGGTQFLIDDNWQAKQNGQMVCNETRRLISDYLATAPGLLKCSDDQQISEIINQQYRPVVEQMKSQVVTMLSQPLRHSRMPNKELPNGSEIAPLICQGFYQASAAKHPTDFALHNAGGVRVSLKAGPLSKADICGRLLPFEITLMSYLIKGEDLAMAIEGAINNATNNGLMGTGDGSFPYFFKLRYSYQAHKPLGQRVSQIQLEEEQGWQALQPQRVYRGVSSAYTLAGKEGYDALLNSWDHHDLELSMSDSFVAFASSKQYLV</sequence>
<feature type="domain" description="5'-Nucleotidase C-terminal" evidence="4">
    <location>
        <begin position="384"/>
        <end position="531"/>
    </location>
</feature>
<dbReference type="InterPro" id="IPR006179">
    <property type="entry name" value="5_nucleotidase/apyrase"/>
</dbReference>
<dbReference type="PRINTS" id="PR01607">
    <property type="entry name" value="APYRASEFAMLY"/>
</dbReference>
<dbReference type="SUPFAM" id="SSF56300">
    <property type="entry name" value="Metallo-dependent phosphatases"/>
    <property type="match status" value="1"/>
</dbReference>
<keyword evidence="2" id="KW-0547">Nucleotide-binding</keyword>
<dbReference type="InterPro" id="IPR036907">
    <property type="entry name" value="5'-Nucleotdase_C_sf"/>
</dbReference>
<gene>
    <name evidence="5" type="ORF">AALB_0925</name>
</gene>
<dbReference type="GO" id="GO:0008253">
    <property type="term" value="F:5'-nucleotidase activity"/>
    <property type="evidence" value="ECO:0007669"/>
    <property type="project" value="UniProtKB-EC"/>
</dbReference>
<dbReference type="OrthoDB" id="9803927at2"/>
<dbReference type="GO" id="GO:0000166">
    <property type="term" value="F:nucleotide binding"/>
    <property type="evidence" value="ECO:0007669"/>
    <property type="project" value="UniProtKB-KW"/>
</dbReference>
<evidence type="ECO:0000256" key="2">
    <source>
        <dbReference type="RuleBase" id="RU362119"/>
    </source>
</evidence>
<evidence type="ECO:0000259" key="3">
    <source>
        <dbReference type="Pfam" id="PF00149"/>
    </source>
</evidence>
<dbReference type="PANTHER" id="PTHR11575:SF24">
    <property type="entry name" value="5'-NUCLEOTIDASE"/>
    <property type="match status" value="1"/>
</dbReference>
<reference evidence="5" key="1">
    <citation type="journal article" date="2013" name="Genome Announc.">
        <title>Draft Genome Sequence of Agarivorans albus Strain MKT 106T, an Agarolytic Marine Bacterium.</title>
        <authorList>
            <person name="Yasuike M."/>
            <person name="Nakamura Y."/>
            <person name="Kai W."/>
            <person name="Fujiwara A."/>
            <person name="Fukui Y."/>
            <person name="Satomi M."/>
            <person name="Sano M."/>
        </authorList>
    </citation>
    <scope>NUCLEOTIDE SEQUENCE [LARGE SCALE GENOMIC DNA]</scope>
</reference>
<dbReference type="Pfam" id="PF00149">
    <property type="entry name" value="Metallophos"/>
    <property type="match status" value="1"/>
</dbReference>
<dbReference type="Proteomes" id="UP000014461">
    <property type="component" value="Unassembled WGS sequence"/>
</dbReference>
<comment type="caution">
    <text evidence="5">The sequence shown here is derived from an EMBL/GenBank/DDBJ whole genome shotgun (WGS) entry which is preliminary data.</text>
</comment>
<dbReference type="AlphaFoldDB" id="R9PHM6"/>
<protein>
    <submittedName>
        <fullName evidence="5">5'-nucleotidase</fullName>
        <ecNumber evidence="5">3.1.3.5</ecNumber>
    </submittedName>
</protein>
<dbReference type="InterPro" id="IPR029052">
    <property type="entry name" value="Metallo-depent_PP-like"/>
</dbReference>
<evidence type="ECO:0000313" key="6">
    <source>
        <dbReference type="Proteomes" id="UP000014461"/>
    </source>
</evidence>
<dbReference type="STRING" id="1331007.AALB_0925"/>
<dbReference type="EMBL" id="BARX01000004">
    <property type="protein sequence ID" value="GAD00845.1"/>
    <property type="molecule type" value="Genomic_DNA"/>
</dbReference>
<dbReference type="Gene3D" id="3.60.21.10">
    <property type="match status" value="1"/>
</dbReference>
<dbReference type="RefSeq" id="WP_016400613.1">
    <property type="nucleotide sequence ID" value="NZ_BARX01000004.1"/>
</dbReference>
<evidence type="ECO:0000313" key="5">
    <source>
        <dbReference type="EMBL" id="GAD00845.1"/>
    </source>
</evidence>
<accession>R9PHM6</accession>
<dbReference type="GO" id="GO:0008768">
    <property type="term" value="F:UDP-sugar diphosphatase activity"/>
    <property type="evidence" value="ECO:0007669"/>
    <property type="project" value="TreeGrafter"/>
</dbReference>
<evidence type="ECO:0000256" key="1">
    <source>
        <dbReference type="ARBA" id="ARBA00022729"/>
    </source>
</evidence>
<dbReference type="SUPFAM" id="SSF55816">
    <property type="entry name" value="5'-nucleotidase (syn. UDP-sugar hydrolase), C-terminal domain"/>
    <property type="match status" value="1"/>
</dbReference>
<dbReference type="Gene3D" id="3.90.780.10">
    <property type="entry name" value="5'-Nucleotidase, C-terminal domain"/>
    <property type="match status" value="1"/>
</dbReference>
<keyword evidence="1" id="KW-0732">Signal</keyword>
<dbReference type="PANTHER" id="PTHR11575">
    <property type="entry name" value="5'-NUCLEOTIDASE-RELATED"/>
    <property type="match status" value="1"/>
</dbReference>
<comment type="similarity">
    <text evidence="2">Belongs to the 5'-nucleotidase family.</text>
</comment>
<dbReference type="GO" id="GO:0030288">
    <property type="term" value="C:outer membrane-bounded periplasmic space"/>
    <property type="evidence" value="ECO:0007669"/>
    <property type="project" value="TreeGrafter"/>
</dbReference>